<comment type="subunit">
    <text evidence="6">Homodimer.</text>
</comment>
<dbReference type="SUPFAM" id="SSF88713">
    <property type="entry name" value="Glycoside hydrolase/deacetylase"/>
    <property type="match status" value="1"/>
</dbReference>
<dbReference type="GO" id="GO:0019213">
    <property type="term" value="F:deacetylase activity"/>
    <property type="evidence" value="ECO:0007669"/>
    <property type="project" value="TreeGrafter"/>
</dbReference>
<keyword evidence="3 6" id="KW-0378">Hydrolase</keyword>
<dbReference type="InterPro" id="IPR006879">
    <property type="entry name" value="YdjC-like"/>
</dbReference>
<gene>
    <name evidence="7" type="primary">hpnK</name>
    <name evidence="7" type="ORF">BRLA_c031950</name>
</gene>
<dbReference type="InterPro" id="IPR011330">
    <property type="entry name" value="Glyco_hydro/deAcase_b/a-brl"/>
</dbReference>
<dbReference type="GO" id="GO:0000272">
    <property type="term" value="P:polysaccharide catabolic process"/>
    <property type="evidence" value="ECO:0007669"/>
    <property type="project" value="InterPro"/>
</dbReference>
<comment type="cofactor">
    <cofactor evidence="1 6">
        <name>Mg(2+)</name>
        <dbReference type="ChEBI" id="CHEBI:18420"/>
    </cofactor>
</comment>
<keyword evidence="5 6" id="KW-0119">Carbohydrate metabolism</keyword>
<keyword evidence="2 6" id="KW-0479">Metal-binding</keyword>
<evidence type="ECO:0000256" key="1">
    <source>
        <dbReference type="ARBA" id="ARBA00001946"/>
    </source>
</evidence>
<evidence type="ECO:0000256" key="3">
    <source>
        <dbReference type="ARBA" id="ARBA00022801"/>
    </source>
</evidence>
<dbReference type="InterPro" id="IPR022948">
    <property type="entry name" value="COD_ChbG_bac"/>
</dbReference>
<dbReference type="STRING" id="1042163.BRLA_c031950"/>
<dbReference type="KEGG" id="blr:BRLA_c031950"/>
<organism evidence="7 8">
    <name type="scientific">Brevibacillus laterosporus LMG 15441</name>
    <dbReference type="NCBI Taxonomy" id="1042163"/>
    <lineage>
        <taxon>Bacteria</taxon>
        <taxon>Bacillati</taxon>
        <taxon>Bacillota</taxon>
        <taxon>Bacilli</taxon>
        <taxon>Bacillales</taxon>
        <taxon>Paenibacillaceae</taxon>
        <taxon>Brevibacillus</taxon>
    </lineage>
</organism>
<dbReference type="NCBIfam" id="NF002559">
    <property type="entry name" value="PRK02134.1"/>
    <property type="match status" value="1"/>
</dbReference>
<dbReference type="CDD" id="cd10803">
    <property type="entry name" value="YdjC_EF3048_like"/>
    <property type="match status" value="1"/>
</dbReference>
<dbReference type="EMBL" id="CP007806">
    <property type="protein sequence ID" value="AIG27507.1"/>
    <property type="molecule type" value="Genomic_DNA"/>
</dbReference>
<dbReference type="GO" id="GO:0016811">
    <property type="term" value="F:hydrolase activity, acting on carbon-nitrogen (but not peptide) bonds, in linear amides"/>
    <property type="evidence" value="ECO:0007669"/>
    <property type="project" value="UniProtKB-UniRule"/>
</dbReference>
<dbReference type="Pfam" id="PF04794">
    <property type="entry name" value="YdjC"/>
    <property type="match status" value="1"/>
</dbReference>
<feature type="binding site" evidence="6">
    <location>
        <position position="67"/>
    </location>
    <ligand>
        <name>Mg(2+)</name>
        <dbReference type="ChEBI" id="CHEBI:18420"/>
    </ligand>
</feature>
<sequence length="255" mass="28394">MHGKGGIVTKLIINADDFGYSKGVNYGIITSHACGVVTSTTMMMNMPEVDHAFLLAKQHSTLGVGIHLVLTCGKPLGDDVPSLVNESGHFHSLPDVFHHINTEDVEKEFTRQVEAFLSYGKKPTHIDSHHHVHAHEKILPIVLKLAERYHLPLRLLRTHDETNRLPAGIKSTAAFDQSFYGDKLSLESLEQILDKHAGAESLEIMTHPAFIDQPLCQGSSYALQRMNELAILTDPHVTKRLNCRDIQLITFEQLG</sequence>
<evidence type="ECO:0000256" key="5">
    <source>
        <dbReference type="ARBA" id="ARBA00023277"/>
    </source>
</evidence>
<dbReference type="RefSeq" id="WP_003337032.1">
    <property type="nucleotide sequence ID" value="NZ_CP007806.1"/>
</dbReference>
<evidence type="ECO:0000313" key="8">
    <source>
        <dbReference type="Proteomes" id="UP000005850"/>
    </source>
</evidence>
<proteinExistence type="inferred from homology"/>
<dbReference type="Proteomes" id="UP000005850">
    <property type="component" value="Chromosome"/>
</dbReference>
<dbReference type="AlphaFoldDB" id="A0A075R4M8"/>
<evidence type="ECO:0000256" key="2">
    <source>
        <dbReference type="ARBA" id="ARBA00022723"/>
    </source>
</evidence>
<name>A0A075R4M8_BRELA</name>
<comment type="function">
    <text evidence="6">Probably catalyzes the deacetylation of acetylated carbohydrates an important step in the degradation of oligosaccharides.</text>
</comment>
<evidence type="ECO:0000256" key="6">
    <source>
        <dbReference type="HAMAP-Rule" id="MF_01246"/>
    </source>
</evidence>
<comment type="similarity">
    <text evidence="6">Belongs to the YdjC deacetylase family.</text>
</comment>
<dbReference type="eggNOG" id="COG3394">
    <property type="taxonomic scope" value="Bacteria"/>
</dbReference>
<dbReference type="Gene3D" id="3.20.20.370">
    <property type="entry name" value="Glycoside hydrolase/deacetylase"/>
    <property type="match status" value="1"/>
</dbReference>
<evidence type="ECO:0000256" key="4">
    <source>
        <dbReference type="ARBA" id="ARBA00022842"/>
    </source>
</evidence>
<protein>
    <recommendedName>
        <fullName evidence="6">Carbohydrate deacetylase</fullName>
        <ecNumber evidence="6">3.5.1.-</ecNumber>
    </recommendedName>
</protein>
<evidence type="ECO:0000313" key="7">
    <source>
        <dbReference type="EMBL" id="AIG27507.1"/>
    </source>
</evidence>
<keyword evidence="8" id="KW-1185">Reference proteome</keyword>
<dbReference type="GO" id="GO:0046872">
    <property type="term" value="F:metal ion binding"/>
    <property type="evidence" value="ECO:0007669"/>
    <property type="project" value="UniProtKB-KW"/>
</dbReference>
<reference evidence="7 8" key="1">
    <citation type="journal article" date="2011" name="J. Bacteriol.">
        <title>Genome sequence of Brevibacillus laterosporus LMG 15441, a pathogen of invertebrates.</title>
        <authorList>
            <person name="Djukic M."/>
            <person name="Poehlein A."/>
            <person name="Thurmer A."/>
            <person name="Daniel R."/>
        </authorList>
    </citation>
    <scope>NUCLEOTIDE SEQUENCE [LARGE SCALE GENOMIC DNA]</scope>
    <source>
        <strain evidence="7 8">LMG 15441</strain>
    </source>
</reference>
<dbReference type="PANTHER" id="PTHR31609:SF1">
    <property type="entry name" value="CARBOHYDRATE DEACETYLASE"/>
    <property type="match status" value="1"/>
</dbReference>
<dbReference type="PANTHER" id="PTHR31609">
    <property type="entry name" value="YDJC DEACETYLASE FAMILY MEMBER"/>
    <property type="match status" value="1"/>
</dbReference>
<dbReference type="HOGENOM" id="CLU_064244_4_0_9"/>
<dbReference type="HAMAP" id="MF_01246">
    <property type="entry name" value="COD"/>
    <property type="match status" value="1"/>
</dbReference>
<accession>A0A075R4M8</accession>
<keyword evidence="4 6" id="KW-0460">Magnesium</keyword>
<dbReference type="EC" id="3.5.1.-" evidence="6"/>
<feature type="binding site" evidence="6">
    <location>
        <position position="129"/>
    </location>
    <ligand>
        <name>Mg(2+)</name>
        <dbReference type="ChEBI" id="CHEBI:18420"/>
    </ligand>
</feature>